<comment type="catalytic activity">
    <reaction evidence="1">
        <text>Random hydrolysis of (1-&gt;4)-beta-D-mannosidic linkages in mannans, galactomannans and glucomannans.</text>
        <dbReference type="EC" id="3.2.1.78"/>
    </reaction>
</comment>
<feature type="domain" description="Glycoside hydrolase family 5" evidence="10">
    <location>
        <begin position="72"/>
        <end position="390"/>
    </location>
</feature>
<dbReference type="STRING" id="69332.A0A388JLR1"/>
<gene>
    <name evidence="11" type="ORF">CBR_g53</name>
</gene>
<dbReference type="Pfam" id="PF26410">
    <property type="entry name" value="GH5_mannosidase"/>
    <property type="match status" value="1"/>
</dbReference>
<dbReference type="InterPro" id="IPR017853">
    <property type="entry name" value="GH"/>
</dbReference>
<dbReference type="OMA" id="DDAGEWA"/>
<evidence type="ECO:0000256" key="2">
    <source>
        <dbReference type="ARBA" id="ARBA00004613"/>
    </source>
</evidence>
<feature type="signal peptide" evidence="9">
    <location>
        <begin position="1"/>
        <end position="27"/>
    </location>
</feature>
<dbReference type="Proteomes" id="UP000265515">
    <property type="component" value="Unassembled WGS sequence"/>
</dbReference>
<keyword evidence="8" id="KW-0326">Glycosidase</keyword>
<dbReference type="PANTHER" id="PTHR31451:SF39">
    <property type="entry name" value="MANNAN ENDO-1,4-BETA-MANNOSIDASE 1"/>
    <property type="match status" value="1"/>
</dbReference>
<dbReference type="InterPro" id="IPR045053">
    <property type="entry name" value="MAN-like"/>
</dbReference>
<feature type="chain" id="PRO_5017388040" description="mannan endo-1,4-beta-mannosidase" evidence="9">
    <location>
        <begin position="28"/>
        <end position="429"/>
    </location>
</feature>
<evidence type="ECO:0000256" key="8">
    <source>
        <dbReference type="ARBA" id="ARBA00023295"/>
    </source>
</evidence>
<evidence type="ECO:0000256" key="5">
    <source>
        <dbReference type="ARBA" id="ARBA00022525"/>
    </source>
</evidence>
<dbReference type="Gene3D" id="3.20.20.80">
    <property type="entry name" value="Glycosidases"/>
    <property type="match status" value="1"/>
</dbReference>
<dbReference type="EC" id="3.2.1.78" evidence="4"/>
<name>A0A388JLR1_CHABU</name>
<keyword evidence="6 9" id="KW-0732">Signal</keyword>
<evidence type="ECO:0000256" key="4">
    <source>
        <dbReference type="ARBA" id="ARBA00012706"/>
    </source>
</evidence>
<keyword evidence="7" id="KW-0378">Hydrolase</keyword>
<dbReference type="SUPFAM" id="SSF51445">
    <property type="entry name" value="(Trans)glycosidases"/>
    <property type="match status" value="1"/>
</dbReference>
<evidence type="ECO:0000256" key="6">
    <source>
        <dbReference type="ARBA" id="ARBA00022729"/>
    </source>
</evidence>
<reference evidence="11 12" key="1">
    <citation type="journal article" date="2018" name="Cell">
        <title>The Chara Genome: Secondary Complexity and Implications for Plant Terrestrialization.</title>
        <authorList>
            <person name="Nishiyama T."/>
            <person name="Sakayama H."/>
            <person name="Vries J.D."/>
            <person name="Buschmann H."/>
            <person name="Saint-Marcoux D."/>
            <person name="Ullrich K.K."/>
            <person name="Haas F.B."/>
            <person name="Vanderstraeten L."/>
            <person name="Becker D."/>
            <person name="Lang D."/>
            <person name="Vosolsobe S."/>
            <person name="Rombauts S."/>
            <person name="Wilhelmsson P.K.I."/>
            <person name="Janitza P."/>
            <person name="Kern R."/>
            <person name="Heyl A."/>
            <person name="Rumpler F."/>
            <person name="Villalobos L.I.A.C."/>
            <person name="Clay J.M."/>
            <person name="Skokan R."/>
            <person name="Toyoda A."/>
            <person name="Suzuki Y."/>
            <person name="Kagoshima H."/>
            <person name="Schijlen E."/>
            <person name="Tajeshwar N."/>
            <person name="Catarino B."/>
            <person name="Hetherington A.J."/>
            <person name="Saltykova A."/>
            <person name="Bonnot C."/>
            <person name="Breuninger H."/>
            <person name="Symeonidi A."/>
            <person name="Radhakrishnan G.V."/>
            <person name="Van Nieuwerburgh F."/>
            <person name="Deforce D."/>
            <person name="Chang C."/>
            <person name="Karol K.G."/>
            <person name="Hedrich R."/>
            <person name="Ulvskov P."/>
            <person name="Glockner G."/>
            <person name="Delwiche C.F."/>
            <person name="Petrasek J."/>
            <person name="Van de Peer Y."/>
            <person name="Friml J."/>
            <person name="Beilby M."/>
            <person name="Dolan L."/>
            <person name="Kohara Y."/>
            <person name="Sugano S."/>
            <person name="Fujiyama A."/>
            <person name="Delaux P.-M."/>
            <person name="Quint M."/>
            <person name="TheiBen G."/>
            <person name="Hagemann M."/>
            <person name="Harholt J."/>
            <person name="Dunand C."/>
            <person name="Zachgo S."/>
            <person name="Langdale J."/>
            <person name="Maumus F."/>
            <person name="Straeten D.V.D."/>
            <person name="Gould S.B."/>
            <person name="Rensing S.A."/>
        </authorList>
    </citation>
    <scope>NUCLEOTIDE SEQUENCE [LARGE SCALE GENOMIC DNA]</scope>
    <source>
        <strain evidence="11 12">S276</strain>
    </source>
</reference>
<dbReference type="GO" id="GO:0000272">
    <property type="term" value="P:polysaccharide catabolic process"/>
    <property type="evidence" value="ECO:0007669"/>
    <property type="project" value="InterPro"/>
</dbReference>
<sequence>MAAIAPRVGRTILVLLVGFLFVGMAASMQREQDPYDDGRIIRRVSKAQRRPYNPRKHWGIVKRNGLIFQTPDGKDFLVSGWNTRDLMYNCLTPAGRARAVNILKQARSMGLTVVRMMTCNDGSRFPYVQPSGTTFNETILVALDYLVDQASKLGVRILAVFGNNWESKAQYGDWLKQATQKSSIIPDDMFREPLAKQWFKLMAEKVVMRRNTVNRRLYREDPTIFAWEVFNEPRCVSDTSGNTLVNWLAEMGEYIKSLDKQHMLTSGVEGFYGQSDRTRWVFNPAVDWPANQGNDFLRETAISHFDFTTVHIYPQLWNFTTFDNQMIFTASWIKAHVDDCVRLNKPMLLEEFGWGKYEREQRDRFFTVAFRESLAAMKQKRLGGTMFWALEDSEGFFSGWGVYYSRDINTTVKIISDYSNEVNKLMPAP</sequence>
<dbReference type="GO" id="GO:0005576">
    <property type="term" value="C:extracellular region"/>
    <property type="evidence" value="ECO:0007669"/>
    <property type="project" value="UniProtKB-SubCell"/>
</dbReference>
<dbReference type="OrthoDB" id="406631at2759"/>
<evidence type="ECO:0000313" key="11">
    <source>
        <dbReference type="EMBL" id="GBG58652.1"/>
    </source>
</evidence>
<comment type="subcellular location">
    <subcellularLocation>
        <location evidence="2">Secreted</location>
    </subcellularLocation>
</comment>
<evidence type="ECO:0000259" key="10">
    <source>
        <dbReference type="Pfam" id="PF26410"/>
    </source>
</evidence>
<dbReference type="GO" id="GO:0016985">
    <property type="term" value="F:mannan endo-1,4-beta-mannosidase activity"/>
    <property type="evidence" value="ECO:0007669"/>
    <property type="project" value="UniProtKB-EC"/>
</dbReference>
<dbReference type="AlphaFoldDB" id="A0A388JLR1"/>
<comment type="caution">
    <text evidence="11">The sequence shown here is derived from an EMBL/GenBank/DDBJ whole genome shotgun (WGS) entry which is preliminary data.</text>
</comment>
<protein>
    <recommendedName>
        <fullName evidence="4">mannan endo-1,4-beta-mannosidase</fullName>
        <ecNumber evidence="4">3.2.1.78</ecNumber>
    </recommendedName>
</protein>
<evidence type="ECO:0000256" key="9">
    <source>
        <dbReference type="SAM" id="SignalP"/>
    </source>
</evidence>
<dbReference type="EMBL" id="BFEA01000001">
    <property type="protein sequence ID" value="GBG58652.1"/>
    <property type="molecule type" value="Genomic_DNA"/>
</dbReference>
<evidence type="ECO:0000313" key="12">
    <source>
        <dbReference type="Proteomes" id="UP000265515"/>
    </source>
</evidence>
<proteinExistence type="inferred from homology"/>
<keyword evidence="12" id="KW-1185">Reference proteome</keyword>
<dbReference type="Gramene" id="GBG58652">
    <property type="protein sequence ID" value="GBG58652"/>
    <property type="gene ID" value="CBR_g53"/>
</dbReference>
<organism evidence="11 12">
    <name type="scientific">Chara braunii</name>
    <name type="common">Braun's stonewort</name>
    <dbReference type="NCBI Taxonomy" id="69332"/>
    <lineage>
        <taxon>Eukaryota</taxon>
        <taxon>Viridiplantae</taxon>
        <taxon>Streptophyta</taxon>
        <taxon>Charophyceae</taxon>
        <taxon>Charales</taxon>
        <taxon>Characeae</taxon>
        <taxon>Chara</taxon>
    </lineage>
</organism>
<keyword evidence="5" id="KW-0964">Secreted</keyword>
<accession>A0A388JLR1</accession>
<comment type="similarity">
    <text evidence="3">Belongs to the glycosyl hydrolase 5 (cellulase A) family.</text>
</comment>
<evidence type="ECO:0000256" key="7">
    <source>
        <dbReference type="ARBA" id="ARBA00022801"/>
    </source>
</evidence>
<dbReference type="PANTHER" id="PTHR31451">
    <property type="match status" value="1"/>
</dbReference>
<dbReference type="InterPro" id="IPR001547">
    <property type="entry name" value="Glyco_hydro_5"/>
</dbReference>
<evidence type="ECO:0000256" key="1">
    <source>
        <dbReference type="ARBA" id="ARBA00001678"/>
    </source>
</evidence>
<evidence type="ECO:0000256" key="3">
    <source>
        <dbReference type="ARBA" id="ARBA00005641"/>
    </source>
</evidence>